<keyword evidence="2" id="KW-0255">Endonuclease</keyword>
<evidence type="ECO:0000259" key="1">
    <source>
        <dbReference type="Pfam" id="PF03184"/>
    </source>
</evidence>
<dbReference type="Pfam" id="PF03184">
    <property type="entry name" value="DDE_1"/>
    <property type="match status" value="1"/>
</dbReference>
<dbReference type="Proteomes" id="UP000265618">
    <property type="component" value="Unassembled WGS sequence"/>
</dbReference>
<evidence type="ECO:0000313" key="3">
    <source>
        <dbReference type="Proteomes" id="UP000265618"/>
    </source>
</evidence>
<protein>
    <submittedName>
        <fullName evidence="2">DDE superfamily endonuclease, CENP-B-like</fullName>
    </submittedName>
</protein>
<dbReference type="InterPro" id="IPR004875">
    <property type="entry name" value="DDE_SF_endonuclease_dom"/>
</dbReference>
<reference evidence="2 3" key="1">
    <citation type="journal article" date="2018" name="PLoS ONE">
        <title>The draft genome of Kipferlia bialata reveals reductive genome evolution in fornicate parasites.</title>
        <authorList>
            <person name="Tanifuji G."/>
            <person name="Takabayashi S."/>
            <person name="Kume K."/>
            <person name="Takagi M."/>
            <person name="Nakayama T."/>
            <person name="Kamikawa R."/>
            <person name="Inagaki Y."/>
            <person name="Hashimoto T."/>
        </authorList>
    </citation>
    <scope>NUCLEOTIDE SEQUENCE [LARGE SCALE GENOMIC DNA]</scope>
    <source>
        <strain evidence="2">NY0173</strain>
    </source>
</reference>
<feature type="domain" description="DDE-1" evidence="1">
    <location>
        <begin position="11"/>
        <end position="78"/>
    </location>
</feature>
<dbReference type="OrthoDB" id="10035668at2759"/>
<dbReference type="GO" id="GO:0004519">
    <property type="term" value="F:endonuclease activity"/>
    <property type="evidence" value="ECO:0007669"/>
    <property type="project" value="UniProtKB-KW"/>
</dbReference>
<keyword evidence="2" id="KW-0540">Nuclease</keyword>
<keyword evidence="2" id="KW-0378">Hydrolase</keyword>
<comment type="caution">
    <text evidence="2">The sequence shown here is derived from an EMBL/GenBank/DDBJ whole genome shotgun (WGS) entry which is preliminary data.</text>
</comment>
<dbReference type="AlphaFoldDB" id="A0A391NW77"/>
<name>A0A391NW77_9EUKA</name>
<evidence type="ECO:0000313" key="2">
    <source>
        <dbReference type="EMBL" id="GCA64246.1"/>
    </source>
</evidence>
<organism evidence="2 3">
    <name type="scientific">Kipferlia bialata</name>
    <dbReference type="NCBI Taxonomy" id="797122"/>
    <lineage>
        <taxon>Eukaryota</taxon>
        <taxon>Metamonada</taxon>
        <taxon>Carpediemonas-like organisms</taxon>
        <taxon>Kipferlia</taxon>
    </lineage>
</organism>
<sequence length="240" mass="27627">MYMVPWIDAIRQLYHLPEDEPAYIVWDGHSTHKCDPVYHYMSTQEFNLNLIPAHSSHITQPLDNGCNAEFHRLYDRSYCGIKKMGEYERKVLASIQAAKMAGGNRRVTQEAWRKAGFDLDYSNCTPEMRDEYWQREVRIKYIQPHLMAEQPEIVCDGRTKPRVPVLAFDSKAFGTKENVVAIAIHKEHICPTCLQKTVPMTKEEHKARTQALYNQIVFDRAAAKAEKAKKAAEEAAVAEE</sequence>
<keyword evidence="3" id="KW-1185">Reference proteome</keyword>
<dbReference type="EMBL" id="BDIP01006659">
    <property type="protein sequence ID" value="GCA64246.1"/>
    <property type="molecule type" value="Genomic_DNA"/>
</dbReference>
<dbReference type="GO" id="GO:0003676">
    <property type="term" value="F:nucleic acid binding"/>
    <property type="evidence" value="ECO:0007669"/>
    <property type="project" value="InterPro"/>
</dbReference>
<proteinExistence type="predicted"/>
<gene>
    <name evidence="2" type="ORF">KIPB_013714</name>
</gene>
<accession>A0A391NW77</accession>